<keyword evidence="2" id="KW-0539">Nucleus</keyword>
<evidence type="ECO:0000313" key="6">
    <source>
        <dbReference type="Proteomes" id="UP000078397"/>
    </source>
</evidence>
<keyword evidence="6" id="KW-1185">Reference proteome</keyword>
<dbReference type="CDD" id="cd00067">
    <property type="entry name" value="GAL4"/>
    <property type="match status" value="1"/>
</dbReference>
<dbReference type="KEGG" id="pchm:VFPPC_04279"/>
<dbReference type="RefSeq" id="XP_018144809.1">
    <property type="nucleotide sequence ID" value="XM_018283659.1"/>
</dbReference>
<dbReference type="InterPro" id="IPR007219">
    <property type="entry name" value="XnlR_reg_dom"/>
</dbReference>
<evidence type="ECO:0000259" key="4">
    <source>
        <dbReference type="PROSITE" id="PS50048"/>
    </source>
</evidence>
<dbReference type="STRING" id="1380566.A0A179FSG3"/>
<evidence type="ECO:0000256" key="2">
    <source>
        <dbReference type="ARBA" id="ARBA00023242"/>
    </source>
</evidence>
<dbReference type="CDD" id="cd12148">
    <property type="entry name" value="fungal_TF_MHR"/>
    <property type="match status" value="1"/>
</dbReference>
<dbReference type="GeneID" id="28847653"/>
<dbReference type="OrthoDB" id="5367487at2759"/>
<dbReference type="AlphaFoldDB" id="A0A179FSG3"/>
<evidence type="ECO:0000313" key="5">
    <source>
        <dbReference type="EMBL" id="OAQ67959.1"/>
    </source>
</evidence>
<dbReference type="SUPFAM" id="SSF57701">
    <property type="entry name" value="Zn2/Cys6 DNA-binding domain"/>
    <property type="match status" value="1"/>
</dbReference>
<dbReference type="Pfam" id="PF04082">
    <property type="entry name" value="Fungal_trans"/>
    <property type="match status" value="1"/>
</dbReference>
<dbReference type="PANTHER" id="PTHR47431">
    <property type="entry name" value="ZN(II)2CYS6 TRANSCRIPTION FACTOR (EUROFUNG)-RELATED"/>
    <property type="match status" value="1"/>
</dbReference>
<protein>
    <submittedName>
        <fullName evidence="5">C6 transcription factor</fullName>
    </submittedName>
</protein>
<dbReference type="GO" id="GO:0000981">
    <property type="term" value="F:DNA-binding transcription factor activity, RNA polymerase II-specific"/>
    <property type="evidence" value="ECO:0007669"/>
    <property type="project" value="InterPro"/>
</dbReference>
<feature type="region of interest" description="Disordered" evidence="3">
    <location>
        <begin position="1"/>
        <end position="66"/>
    </location>
</feature>
<dbReference type="InterPro" id="IPR001138">
    <property type="entry name" value="Zn2Cys6_DnaBD"/>
</dbReference>
<feature type="region of interest" description="Disordered" evidence="3">
    <location>
        <begin position="109"/>
        <end position="135"/>
    </location>
</feature>
<evidence type="ECO:0000256" key="1">
    <source>
        <dbReference type="ARBA" id="ARBA00022723"/>
    </source>
</evidence>
<dbReference type="Gene3D" id="4.10.240.10">
    <property type="entry name" value="Zn(2)-C6 fungal-type DNA-binding domain"/>
    <property type="match status" value="1"/>
</dbReference>
<organism evidence="5 6">
    <name type="scientific">Pochonia chlamydosporia 170</name>
    <dbReference type="NCBI Taxonomy" id="1380566"/>
    <lineage>
        <taxon>Eukaryota</taxon>
        <taxon>Fungi</taxon>
        <taxon>Dikarya</taxon>
        <taxon>Ascomycota</taxon>
        <taxon>Pezizomycotina</taxon>
        <taxon>Sordariomycetes</taxon>
        <taxon>Hypocreomycetidae</taxon>
        <taxon>Hypocreales</taxon>
        <taxon>Clavicipitaceae</taxon>
        <taxon>Pochonia</taxon>
    </lineage>
</organism>
<dbReference type="PANTHER" id="PTHR47431:SF1">
    <property type="entry name" value="ZN(II)2CYS6 TRANSCRIPTION FACTOR (EUROFUNG)"/>
    <property type="match status" value="1"/>
</dbReference>
<dbReference type="SMART" id="SM00066">
    <property type="entry name" value="GAL4"/>
    <property type="match status" value="1"/>
</dbReference>
<accession>A0A179FSG3</accession>
<dbReference type="GO" id="GO:0008270">
    <property type="term" value="F:zinc ion binding"/>
    <property type="evidence" value="ECO:0007669"/>
    <property type="project" value="InterPro"/>
</dbReference>
<dbReference type="PROSITE" id="PS50048">
    <property type="entry name" value="ZN2_CY6_FUNGAL_2"/>
    <property type="match status" value="1"/>
</dbReference>
<evidence type="ECO:0000256" key="3">
    <source>
        <dbReference type="SAM" id="MobiDB-lite"/>
    </source>
</evidence>
<dbReference type="Proteomes" id="UP000078397">
    <property type="component" value="Unassembled WGS sequence"/>
</dbReference>
<dbReference type="PROSITE" id="PS00463">
    <property type="entry name" value="ZN2_CY6_FUNGAL_1"/>
    <property type="match status" value="1"/>
</dbReference>
<proteinExistence type="predicted"/>
<comment type="caution">
    <text evidence="5">The sequence shown here is derived from an EMBL/GenBank/DDBJ whole genome shotgun (WGS) entry which is preliminary data.</text>
</comment>
<name>A0A179FSG3_METCM</name>
<feature type="compositionally biased region" description="Polar residues" evidence="3">
    <location>
        <begin position="115"/>
        <end position="134"/>
    </location>
</feature>
<feature type="compositionally biased region" description="Basic and acidic residues" evidence="3">
    <location>
        <begin position="49"/>
        <end position="66"/>
    </location>
</feature>
<gene>
    <name evidence="5" type="ORF">VFPPC_04279</name>
</gene>
<feature type="domain" description="Zn(2)-C6 fungal-type" evidence="4">
    <location>
        <begin position="72"/>
        <end position="101"/>
    </location>
</feature>
<dbReference type="Pfam" id="PF00172">
    <property type="entry name" value="Zn_clus"/>
    <property type="match status" value="1"/>
</dbReference>
<keyword evidence="1" id="KW-0479">Metal-binding</keyword>
<feature type="compositionally biased region" description="Low complexity" evidence="3">
    <location>
        <begin position="19"/>
        <end position="47"/>
    </location>
</feature>
<dbReference type="InterPro" id="IPR036864">
    <property type="entry name" value="Zn2-C6_fun-type_DNA-bd_sf"/>
</dbReference>
<dbReference type="EMBL" id="LSBJ02000003">
    <property type="protein sequence ID" value="OAQ67959.1"/>
    <property type="molecule type" value="Genomic_DNA"/>
</dbReference>
<reference evidence="5 6" key="1">
    <citation type="journal article" date="2016" name="PLoS Pathog.">
        <title>Biosynthesis of antibiotic leucinostatins in bio-control fungus Purpureocillium lilacinum and their inhibition on phytophthora revealed by genome mining.</title>
        <authorList>
            <person name="Wang G."/>
            <person name="Liu Z."/>
            <person name="Lin R."/>
            <person name="Li E."/>
            <person name="Mao Z."/>
            <person name="Ling J."/>
            <person name="Yang Y."/>
            <person name="Yin W.B."/>
            <person name="Xie B."/>
        </authorList>
    </citation>
    <scope>NUCLEOTIDE SEQUENCE [LARGE SCALE GENOMIC DNA]</scope>
    <source>
        <strain evidence="5">170</strain>
    </source>
</reference>
<sequence length="664" mass="73085">MAVDPSIPEPDGVPLPAFQSRTGSMSSTSSPNSQAQSTTPAASSGTGVDAEKNTTPDMSNDGRSRESTVPAACLACRSKHLKCDGQTPCARCISTQSECVYVASRRGYKGPRRGTVQNPNKRQATSPPDLSPGSSDCPMLLGARTGSTNMPTVVGGGFGPPTMPSHDVNAAGYAPSQQPTNMQLYKSYCAVNGIDPSGWVVNQTGNPAAVQIPGPTMEERCFDSFYHHFHASHPFVLPKPFLLQISKEPSLNPVTAAMRWVGSIFIDVATPVRERMFNEAFSLIYAPGRSKDGFLVQAMMLLIVGLDGSCQQDKARGILNDVEALALEIRLNTREFATTHGRGIAVLEESWRRTWWDLFVIDGMVAGVHRVTNFLLFDVPAGAALPCEEDQYLTARIPIPLYLDDLEDQDFSGEDREFSSFAYRVLCARNLGKLMRAPPIFGPEDENLGKIETLLTNWRLHLPSAKRDALQKNGKLDEMMFQAHMMNQATSIMLHQPHSQLDSSPTQDINSCAPHQVIPAGDLFNSHTRHTIESANCISTMITHRVPLLSHTHFFTCVITLSSIVHLSRWALFFIPHDDDDLRQQIRLNIGALNHLSEVWGAADRARGQVKAVAQEIYKVKKQQRSNSQFWLGLSQEEMLNTIATDDSIINEIENFEPMPNLLG</sequence>